<keyword evidence="3 7" id="KW-0812">Transmembrane</keyword>
<dbReference type="Pfam" id="PF20216">
    <property type="entry name" value="DUF6576"/>
    <property type="match status" value="1"/>
</dbReference>
<dbReference type="InterPro" id="IPR046483">
    <property type="entry name" value="DUF6576"/>
</dbReference>
<dbReference type="InterPro" id="IPR022764">
    <property type="entry name" value="Peptidase_S54_rhomboid_dom"/>
</dbReference>
<dbReference type="GO" id="GO:0016020">
    <property type="term" value="C:membrane"/>
    <property type="evidence" value="ECO:0007669"/>
    <property type="project" value="UniProtKB-SubCell"/>
</dbReference>
<feature type="transmembrane region" description="Helical" evidence="7">
    <location>
        <begin position="65"/>
        <end position="91"/>
    </location>
</feature>
<feature type="transmembrane region" description="Helical" evidence="7">
    <location>
        <begin position="160"/>
        <end position="178"/>
    </location>
</feature>
<organism evidence="10 11">
    <name type="scientific">Flavobacterium psychrophilum</name>
    <dbReference type="NCBI Taxonomy" id="96345"/>
    <lineage>
        <taxon>Bacteria</taxon>
        <taxon>Pseudomonadati</taxon>
        <taxon>Bacteroidota</taxon>
        <taxon>Flavobacteriia</taxon>
        <taxon>Flavobacteriales</taxon>
        <taxon>Flavobacteriaceae</taxon>
        <taxon>Flavobacterium</taxon>
    </lineage>
</organism>
<reference evidence="10 11" key="1">
    <citation type="submission" date="2020-07" db="EMBL/GenBank/DDBJ databases">
        <title>Genomic characterization of Flavobacterium psychrophilum strains.</title>
        <authorList>
            <person name="Castillo D."/>
            <person name="Jorgensen J."/>
            <person name="Middelboe M."/>
        </authorList>
    </citation>
    <scope>NUCLEOTIDE SEQUENCE [LARGE SCALE GENOMIC DNA]</scope>
    <source>
        <strain evidence="10 11">FPS-R7</strain>
    </source>
</reference>
<accession>A0A7U2NET2</accession>
<evidence type="ECO:0000313" key="11">
    <source>
        <dbReference type="Proteomes" id="UP000596329"/>
    </source>
</evidence>
<dbReference type="GO" id="GO:0006508">
    <property type="term" value="P:proteolysis"/>
    <property type="evidence" value="ECO:0007669"/>
    <property type="project" value="UniProtKB-KW"/>
</dbReference>
<keyword evidence="5 7" id="KW-1133">Transmembrane helix</keyword>
<evidence type="ECO:0000256" key="7">
    <source>
        <dbReference type="SAM" id="Phobius"/>
    </source>
</evidence>
<gene>
    <name evidence="10" type="ORF">H0H26_12580</name>
</gene>
<feature type="transmembrane region" description="Helical" evidence="7">
    <location>
        <begin position="190"/>
        <end position="208"/>
    </location>
</feature>
<evidence type="ECO:0000259" key="9">
    <source>
        <dbReference type="Pfam" id="PF20216"/>
    </source>
</evidence>
<feature type="transmembrane region" description="Helical" evidence="7">
    <location>
        <begin position="103"/>
        <end position="125"/>
    </location>
</feature>
<dbReference type="EMBL" id="CP059075">
    <property type="protein sequence ID" value="QRE03699.1"/>
    <property type="molecule type" value="Genomic_DNA"/>
</dbReference>
<sequence length="296" mass="33642">MNILDDLKLQYKNGDMATKLIFWNLLLFTIPEIVFAVLQLFHININYFNYVALSNHFGNLAGQPWTIVSYSFFHSGFFHLLFNMIMLHFASRLFITFFTQKQLFGLYVLGGIFAGIIYLVCYTFLPSLSNQNTLLVGASASIMAILFATMTYQPFMNIRLALFGSIKLWHIAILYLAIDLIQLPLENTGGHLAHLGGAFFGFIWVKFLQNGTDLTSRFNAIIDGFANLFSPKKETPFKKIHRNPKPISTVKTASKIVTKDKTQQQIDEILDKISKSGYDSLTADEKEFLFKVGKSQ</sequence>
<dbReference type="PANTHER" id="PTHR43731:SF14">
    <property type="entry name" value="PRESENILIN-ASSOCIATED RHOMBOID-LIKE PROTEIN, MITOCHONDRIAL"/>
    <property type="match status" value="1"/>
</dbReference>
<dbReference type="Gene3D" id="1.20.1540.10">
    <property type="entry name" value="Rhomboid-like"/>
    <property type="match status" value="1"/>
</dbReference>
<protein>
    <submittedName>
        <fullName evidence="10">Rhomboid family intramembrane serine protease</fullName>
    </submittedName>
</protein>
<evidence type="ECO:0000259" key="8">
    <source>
        <dbReference type="Pfam" id="PF01694"/>
    </source>
</evidence>
<comment type="similarity">
    <text evidence="2">Belongs to the peptidase S54 family.</text>
</comment>
<feature type="transmembrane region" description="Helical" evidence="7">
    <location>
        <begin position="131"/>
        <end position="148"/>
    </location>
</feature>
<proteinExistence type="inferred from homology"/>
<dbReference type="SUPFAM" id="SSF144091">
    <property type="entry name" value="Rhomboid-like"/>
    <property type="match status" value="1"/>
</dbReference>
<dbReference type="AlphaFoldDB" id="A0A7U2NET2"/>
<dbReference type="GO" id="GO:0004252">
    <property type="term" value="F:serine-type endopeptidase activity"/>
    <property type="evidence" value="ECO:0007669"/>
    <property type="project" value="InterPro"/>
</dbReference>
<evidence type="ECO:0000313" key="10">
    <source>
        <dbReference type="EMBL" id="QRE03699.1"/>
    </source>
</evidence>
<dbReference type="RefSeq" id="WP_094153100.1">
    <property type="nucleotide sequence ID" value="NZ_CP059075.1"/>
</dbReference>
<evidence type="ECO:0000256" key="3">
    <source>
        <dbReference type="ARBA" id="ARBA00022692"/>
    </source>
</evidence>
<dbReference type="Pfam" id="PF01694">
    <property type="entry name" value="Rhomboid"/>
    <property type="match status" value="1"/>
</dbReference>
<evidence type="ECO:0000256" key="4">
    <source>
        <dbReference type="ARBA" id="ARBA00022801"/>
    </source>
</evidence>
<feature type="transmembrane region" description="Helical" evidence="7">
    <location>
        <begin position="21"/>
        <end position="45"/>
    </location>
</feature>
<keyword evidence="10" id="KW-0645">Protease</keyword>
<name>A0A7U2NET2_FLAPS</name>
<keyword evidence="6 7" id="KW-0472">Membrane</keyword>
<evidence type="ECO:0000256" key="6">
    <source>
        <dbReference type="ARBA" id="ARBA00023136"/>
    </source>
</evidence>
<keyword evidence="4" id="KW-0378">Hydrolase</keyword>
<dbReference type="InterPro" id="IPR035952">
    <property type="entry name" value="Rhomboid-like_sf"/>
</dbReference>
<feature type="domain" description="DUF6576" evidence="9">
    <location>
        <begin position="259"/>
        <end position="289"/>
    </location>
</feature>
<dbReference type="InterPro" id="IPR050925">
    <property type="entry name" value="Rhomboid_protease_S54"/>
</dbReference>
<dbReference type="Proteomes" id="UP000596329">
    <property type="component" value="Chromosome"/>
</dbReference>
<feature type="domain" description="Peptidase S54 rhomboid" evidence="8">
    <location>
        <begin position="62"/>
        <end position="206"/>
    </location>
</feature>
<evidence type="ECO:0000256" key="2">
    <source>
        <dbReference type="ARBA" id="ARBA00009045"/>
    </source>
</evidence>
<evidence type="ECO:0000256" key="5">
    <source>
        <dbReference type="ARBA" id="ARBA00022989"/>
    </source>
</evidence>
<evidence type="ECO:0000256" key="1">
    <source>
        <dbReference type="ARBA" id="ARBA00004141"/>
    </source>
</evidence>
<dbReference type="PANTHER" id="PTHR43731">
    <property type="entry name" value="RHOMBOID PROTEASE"/>
    <property type="match status" value="1"/>
</dbReference>
<comment type="subcellular location">
    <subcellularLocation>
        <location evidence="1">Membrane</location>
        <topology evidence="1">Multi-pass membrane protein</topology>
    </subcellularLocation>
</comment>